<dbReference type="Pfam" id="PF01041">
    <property type="entry name" value="DegT_DnrJ_EryC1"/>
    <property type="match status" value="1"/>
</dbReference>
<dbReference type="GO" id="GO:0000271">
    <property type="term" value="P:polysaccharide biosynthetic process"/>
    <property type="evidence" value="ECO:0007669"/>
    <property type="project" value="TreeGrafter"/>
</dbReference>
<dbReference type="Gene3D" id="3.40.640.10">
    <property type="entry name" value="Type I PLP-dependent aspartate aminotransferase-like (Major domain)"/>
    <property type="match status" value="1"/>
</dbReference>
<comment type="caution">
    <text evidence="4">The sequence shown here is derived from an EMBL/GenBank/DDBJ whole genome shotgun (WGS) entry which is preliminary data.</text>
</comment>
<comment type="similarity">
    <text evidence="2 3">Belongs to the DegT/DnrJ/EryC1 family.</text>
</comment>
<accession>A0A7Y0LFU1</accession>
<dbReference type="InterPro" id="IPR015422">
    <property type="entry name" value="PyrdxlP-dep_Trfase_small"/>
</dbReference>
<dbReference type="EMBL" id="JABBXH010000005">
    <property type="protein sequence ID" value="NMP32896.1"/>
    <property type="molecule type" value="Genomic_DNA"/>
</dbReference>
<evidence type="ECO:0000256" key="1">
    <source>
        <dbReference type="ARBA" id="ARBA00022898"/>
    </source>
</evidence>
<keyword evidence="5" id="KW-1185">Reference proteome</keyword>
<dbReference type="GO" id="GO:0008483">
    <property type="term" value="F:transaminase activity"/>
    <property type="evidence" value="ECO:0007669"/>
    <property type="project" value="TreeGrafter"/>
</dbReference>
<gene>
    <name evidence="4" type="ORF">HII17_15165</name>
</gene>
<dbReference type="AlphaFoldDB" id="A0A7Y0LFU1"/>
<dbReference type="Gene3D" id="3.90.1150.10">
    <property type="entry name" value="Aspartate Aminotransferase, domain 1"/>
    <property type="match status" value="1"/>
</dbReference>
<evidence type="ECO:0000256" key="3">
    <source>
        <dbReference type="RuleBase" id="RU004508"/>
    </source>
</evidence>
<dbReference type="PANTHER" id="PTHR30244">
    <property type="entry name" value="TRANSAMINASE"/>
    <property type="match status" value="1"/>
</dbReference>
<evidence type="ECO:0000313" key="4">
    <source>
        <dbReference type="EMBL" id="NMP32896.1"/>
    </source>
</evidence>
<sequence length="309" mass="34179">MHSLSQEIATLCQRDSALMTSSGSAALIAALKALDIPNGAEVIMPAICCPAVLFAIQMAGYSPVLADVSLTNFSMNTAEVKAVVTKQSAAVVAVHGYGHYCEIDKLVDYCKSQGLLLIEDACLAMGGSFKNKALGSFGDISIVSFGYDKVIACQYGGALLTNNEKLKKRAQEFLNQNEFFRYNDSPSLLGQLKNELDKLDDYIAKRQEHAKTCQEKLTNPSLVKAEYNSDVLYWRYPLLIQSDRDEFIAKAKNNDILITCHYKSLQLLKTEGFLPNAQKVSEQVINIFIRPETDQEKMLATINFINEHA</sequence>
<dbReference type="SUPFAM" id="SSF53383">
    <property type="entry name" value="PLP-dependent transferases"/>
    <property type="match status" value="1"/>
</dbReference>
<organism evidence="4 5">
    <name type="scientific">Thalassotalea algicola</name>
    <dbReference type="NCBI Taxonomy" id="2716224"/>
    <lineage>
        <taxon>Bacteria</taxon>
        <taxon>Pseudomonadati</taxon>
        <taxon>Pseudomonadota</taxon>
        <taxon>Gammaproteobacteria</taxon>
        <taxon>Alteromonadales</taxon>
        <taxon>Colwelliaceae</taxon>
        <taxon>Thalassotalea</taxon>
    </lineage>
</organism>
<keyword evidence="1 3" id="KW-0663">Pyridoxal phosphate</keyword>
<dbReference type="Proteomes" id="UP000568664">
    <property type="component" value="Unassembled WGS sequence"/>
</dbReference>
<name>A0A7Y0LFU1_9GAMM</name>
<dbReference type="InterPro" id="IPR015424">
    <property type="entry name" value="PyrdxlP-dep_Trfase"/>
</dbReference>
<evidence type="ECO:0000256" key="2">
    <source>
        <dbReference type="ARBA" id="ARBA00037999"/>
    </source>
</evidence>
<reference evidence="4 5" key="1">
    <citation type="submission" date="2020-04" db="EMBL/GenBank/DDBJ databases">
        <title>Thalassotalea sp. M1531, isolated from the surface of marine red alga.</title>
        <authorList>
            <person name="Pang L."/>
            <person name="Lu D.-C."/>
        </authorList>
    </citation>
    <scope>NUCLEOTIDE SEQUENCE [LARGE SCALE GENOMIC DNA]</scope>
    <source>
        <strain evidence="4 5">M1531</strain>
    </source>
</reference>
<dbReference type="PANTHER" id="PTHR30244:SF34">
    <property type="entry name" value="DTDP-4-AMINO-4,6-DIDEOXYGALACTOSE TRANSAMINASE"/>
    <property type="match status" value="1"/>
</dbReference>
<dbReference type="InterPro" id="IPR000653">
    <property type="entry name" value="DegT/StrS_aminotransferase"/>
</dbReference>
<proteinExistence type="inferred from homology"/>
<protein>
    <submittedName>
        <fullName evidence="4">Perosamine synthetase</fullName>
    </submittedName>
</protein>
<evidence type="ECO:0000313" key="5">
    <source>
        <dbReference type="Proteomes" id="UP000568664"/>
    </source>
</evidence>
<dbReference type="GO" id="GO:0030170">
    <property type="term" value="F:pyridoxal phosphate binding"/>
    <property type="evidence" value="ECO:0007669"/>
    <property type="project" value="TreeGrafter"/>
</dbReference>
<dbReference type="InterPro" id="IPR015421">
    <property type="entry name" value="PyrdxlP-dep_Trfase_major"/>
</dbReference>